<sequence length="193" mass="21295">MSIFSAYIMPCILSTSVCFLIIYKSRIFQVRTAQEYNLPSTTTTPTPNIKPSKSFSTTNIKMYARAFVLSLSISLGIAIPISPVARPYIPSSLGTLGPIARVVTEAENEVLTAPIPKKWMHTHGFSESEEPEAKMRSTVRDCPEGIACAGLIKDVIHTMDKVLEKAKEEIGEGLDEAKKQIDEKLGDTWMPKC</sequence>
<proteinExistence type="predicted"/>
<dbReference type="GeneID" id="29117065"/>
<dbReference type="RefSeq" id="XP_018382066.1">
    <property type="nucleotide sequence ID" value="XM_018531471.1"/>
</dbReference>
<dbReference type="KEGG" id="aalt:CC77DRAFT_386104"/>
<dbReference type="Proteomes" id="UP000077248">
    <property type="component" value="Unassembled WGS sequence"/>
</dbReference>
<keyword evidence="1" id="KW-1133">Transmembrane helix</keyword>
<feature type="transmembrane region" description="Helical" evidence="1">
    <location>
        <begin position="6"/>
        <end position="23"/>
    </location>
</feature>
<dbReference type="AlphaFoldDB" id="A0A177DAA7"/>
<gene>
    <name evidence="2" type="ORF">CC77DRAFT_386104</name>
</gene>
<keyword evidence="1" id="KW-0472">Membrane</keyword>
<evidence type="ECO:0000313" key="2">
    <source>
        <dbReference type="EMBL" id="OAG16645.1"/>
    </source>
</evidence>
<evidence type="ECO:0000313" key="3">
    <source>
        <dbReference type="Proteomes" id="UP000077248"/>
    </source>
</evidence>
<name>A0A177DAA7_ALTAL</name>
<dbReference type="VEuPathDB" id="FungiDB:CC77DRAFT_386104"/>
<feature type="transmembrane region" description="Helical" evidence="1">
    <location>
        <begin position="62"/>
        <end position="81"/>
    </location>
</feature>
<protein>
    <submittedName>
        <fullName evidence="2">Uncharacterized protein</fullName>
    </submittedName>
</protein>
<evidence type="ECO:0000256" key="1">
    <source>
        <dbReference type="SAM" id="Phobius"/>
    </source>
</evidence>
<reference evidence="2 3" key="1">
    <citation type="submission" date="2016-05" db="EMBL/GenBank/DDBJ databases">
        <title>Comparative analysis of secretome profiles of manganese(II)-oxidizing ascomycete fungi.</title>
        <authorList>
            <consortium name="DOE Joint Genome Institute"/>
            <person name="Zeiner C.A."/>
            <person name="Purvine S.O."/>
            <person name="Zink E.M."/>
            <person name="Wu S."/>
            <person name="Pasa-Tolic L."/>
            <person name="Chaput D.L."/>
            <person name="Haridas S."/>
            <person name="Grigoriev I.V."/>
            <person name="Santelli C.M."/>
            <person name="Hansel C.M."/>
        </authorList>
    </citation>
    <scope>NUCLEOTIDE SEQUENCE [LARGE SCALE GENOMIC DNA]</scope>
    <source>
        <strain evidence="2 3">SRC1lrK2f</strain>
    </source>
</reference>
<dbReference type="EMBL" id="KV441489">
    <property type="protein sequence ID" value="OAG16645.1"/>
    <property type="molecule type" value="Genomic_DNA"/>
</dbReference>
<organism evidence="2 3">
    <name type="scientific">Alternaria alternata</name>
    <name type="common">Alternaria rot fungus</name>
    <name type="synonym">Torula alternata</name>
    <dbReference type="NCBI Taxonomy" id="5599"/>
    <lineage>
        <taxon>Eukaryota</taxon>
        <taxon>Fungi</taxon>
        <taxon>Dikarya</taxon>
        <taxon>Ascomycota</taxon>
        <taxon>Pezizomycotina</taxon>
        <taxon>Dothideomycetes</taxon>
        <taxon>Pleosporomycetidae</taxon>
        <taxon>Pleosporales</taxon>
        <taxon>Pleosporineae</taxon>
        <taxon>Pleosporaceae</taxon>
        <taxon>Alternaria</taxon>
        <taxon>Alternaria sect. Alternaria</taxon>
        <taxon>Alternaria alternata complex</taxon>
    </lineage>
</organism>
<keyword evidence="3" id="KW-1185">Reference proteome</keyword>
<keyword evidence="1" id="KW-0812">Transmembrane</keyword>
<accession>A0A177DAA7</accession>